<dbReference type="InterPro" id="IPR016125">
    <property type="entry name" value="Peptidase_C15-like"/>
</dbReference>
<proteinExistence type="inferred from homology"/>
<keyword evidence="7" id="KW-1185">Reference proteome</keyword>
<comment type="similarity">
    <text evidence="1">Belongs to the peptidase C15 family.</text>
</comment>
<comment type="caution">
    <text evidence="6">The sequence shown here is derived from an EMBL/GenBank/DDBJ whole genome shotgun (WGS) entry which is preliminary data.</text>
</comment>
<feature type="region of interest" description="Disordered" evidence="5">
    <location>
        <begin position="79"/>
        <end position="104"/>
    </location>
</feature>
<evidence type="ECO:0000256" key="3">
    <source>
        <dbReference type="ARBA" id="ARBA00022801"/>
    </source>
</evidence>
<protein>
    <recommendedName>
        <fullName evidence="8">Peptidase C15, pyroglutamyl peptidase I-like protein</fullName>
    </recommendedName>
</protein>
<evidence type="ECO:0000256" key="4">
    <source>
        <dbReference type="ARBA" id="ARBA00022807"/>
    </source>
</evidence>
<name>A0A8H3ECY4_9LECA</name>
<evidence type="ECO:0000313" key="6">
    <source>
        <dbReference type="EMBL" id="CAF9902939.1"/>
    </source>
</evidence>
<evidence type="ECO:0000256" key="1">
    <source>
        <dbReference type="ARBA" id="ARBA00006641"/>
    </source>
</evidence>
<feature type="compositionally biased region" description="Polar residues" evidence="5">
    <location>
        <begin position="85"/>
        <end position="100"/>
    </location>
</feature>
<sequence length="257" mass="28635">MGDLGVLKHKSKEIHVLVIGAGPWREHTRNPANMIASALPTQLKQSASSDIDINIHAAPRPWTVSYSWVKENIPPMLFPQEPSPAVSSPEATSANGNHTPGSAERKPNYDIVLFLGMAAGRNYYTLEVQGHRDGYKFLDVDGNLPADADFWARAGAPEVLHTSFDTETLHRLWRDKVPADIDVRPSDNAGYYLCDYIYYTGLFEYWRQGGKDIEKTRPCMFLHVPGEAEADDIARGVTAAEGLIRAMASCWTDEQYK</sequence>
<dbReference type="PANTHER" id="PTHR23402">
    <property type="entry name" value="PROTEASE FAMILY C15 PYROGLUTAMYL-PEPTIDASE I-RELATED"/>
    <property type="match status" value="1"/>
</dbReference>
<dbReference type="PANTHER" id="PTHR23402:SF1">
    <property type="entry name" value="PYROGLUTAMYL-PEPTIDASE I"/>
    <property type="match status" value="1"/>
</dbReference>
<reference evidence="6" key="1">
    <citation type="submission" date="2021-03" db="EMBL/GenBank/DDBJ databases">
        <authorList>
            <person name="Tagirdzhanova G."/>
        </authorList>
    </citation>
    <scope>NUCLEOTIDE SEQUENCE</scope>
</reference>
<dbReference type="Pfam" id="PF01470">
    <property type="entry name" value="Peptidase_C15"/>
    <property type="match status" value="1"/>
</dbReference>
<dbReference type="GO" id="GO:0006508">
    <property type="term" value="P:proteolysis"/>
    <property type="evidence" value="ECO:0007669"/>
    <property type="project" value="UniProtKB-KW"/>
</dbReference>
<evidence type="ECO:0008006" key="8">
    <source>
        <dbReference type="Google" id="ProtNLM"/>
    </source>
</evidence>
<evidence type="ECO:0000256" key="2">
    <source>
        <dbReference type="ARBA" id="ARBA00022670"/>
    </source>
</evidence>
<organism evidence="6 7">
    <name type="scientific">Gomphillus americanus</name>
    <dbReference type="NCBI Taxonomy" id="1940652"/>
    <lineage>
        <taxon>Eukaryota</taxon>
        <taxon>Fungi</taxon>
        <taxon>Dikarya</taxon>
        <taxon>Ascomycota</taxon>
        <taxon>Pezizomycotina</taxon>
        <taxon>Lecanoromycetes</taxon>
        <taxon>OSLEUM clade</taxon>
        <taxon>Ostropomycetidae</taxon>
        <taxon>Ostropales</taxon>
        <taxon>Graphidaceae</taxon>
        <taxon>Gomphilloideae</taxon>
        <taxon>Gomphillus</taxon>
    </lineage>
</organism>
<dbReference type="OrthoDB" id="407146at2759"/>
<dbReference type="Gene3D" id="3.40.630.20">
    <property type="entry name" value="Peptidase C15, pyroglutamyl peptidase I-like"/>
    <property type="match status" value="1"/>
</dbReference>
<accession>A0A8H3ECY4</accession>
<dbReference type="SUPFAM" id="SSF53182">
    <property type="entry name" value="Pyrrolidone carboxyl peptidase (pyroglutamate aminopeptidase)"/>
    <property type="match status" value="1"/>
</dbReference>
<evidence type="ECO:0000256" key="5">
    <source>
        <dbReference type="SAM" id="MobiDB-lite"/>
    </source>
</evidence>
<keyword evidence="4" id="KW-0788">Thiol protease</keyword>
<keyword evidence="2" id="KW-0645">Protease</keyword>
<dbReference type="EMBL" id="CAJPDQ010000001">
    <property type="protein sequence ID" value="CAF9902939.1"/>
    <property type="molecule type" value="Genomic_DNA"/>
</dbReference>
<keyword evidence="3" id="KW-0378">Hydrolase</keyword>
<dbReference type="InterPro" id="IPR036440">
    <property type="entry name" value="Peptidase_C15-like_sf"/>
</dbReference>
<dbReference type="AlphaFoldDB" id="A0A8H3ECY4"/>
<dbReference type="GO" id="GO:0008234">
    <property type="term" value="F:cysteine-type peptidase activity"/>
    <property type="evidence" value="ECO:0007669"/>
    <property type="project" value="UniProtKB-KW"/>
</dbReference>
<evidence type="ECO:0000313" key="7">
    <source>
        <dbReference type="Proteomes" id="UP000664169"/>
    </source>
</evidence>
<gene>
    <name evidence="6" type="ORF">GOMPHAMPRED_000039</name>
</gene>
<dbReference type="Proteomes" id="UP000664169">
    <property type="component" value="Unassembled WGS sequence"/>
</dbReference>